<gene>
    <name evidence="1" type="ORF">KI810_06880</name>
</gene>
<accession>A0ABS5SBM9</accession>
<keyword evidence="2" id="KW-1185">Reference proteome</keyword>
<organism evidence="1 2">
    <name type="scientific">Geomobilimonas luticola</name>
    <dbReference type="NCBI Taxonomy" id="1114878"/>
    <lineage>
        <taxon>Bacteria</taxon>
        <taxon>Pseudomonadati</taxon>
        <taxon>Thermodesulfobacteriota</taxon>
        <taxon>Desulfuromonadia</taxon>
        <taxon>Geobacterales</taxon>
        <taxon>Geobacteraceae</taxon>
        <taxon>Geomobilimonas</taxon>
    </lineage>
</organism>
<sequence length="117" mass="12936">MAETSLIAATLGLSSPWRISGIDFSDEEKRMDIYVEFTHGGPLLCPHCGASARLGETAREVWHHANFFCHAAYLHVRVPSLLCTADCGVSKLPLPWARQDSCFALLVQGTAHRFPRL</sequence>
<dbReference type="RefSeq" id="WP_214174771.1">
    <property type="nucleotide sequence ID" value="NZ_JAHCVK010000002.1"/>
</dbReference>
<evidence type="ECO:0008006" key="3">
    <source>
        <dbReference type="Google" id="ProtNLM"/>
    </source>
</evidence>
<comment type="caution">
    <text evidence="1">The sequence shown here is derived from an EMBL/GenBank/DDBJ whole genome shotgun (WGS) entry which is preliminary data.</text>
</comment>
<name>A0ABS5SBM9_9BACT</name>
<dbReference type="EMBL" id="JAHCVK010000002">
    <property type="protein sequence ID" value="MBT0652773.1"/>
    <property type="molecule type" value="Genomic_DNA"/>
</dbReference>
<dbReference type="Proteomes" id="UP000756860">
    <property type="component" value="Unassembled WGS sequence"/>
</dbReference>
<protein>
    <recommendedName>
        <fullName evidence="3">Transposase IS204/IS1001/IS1096/IS1165 zinc-finger domain-containing protein</fullName>
    </recommendedName>
</protein>
<evidence type="ECO:0000313" key="2">
    <source>
        <dbReference type="Proteomes" id="UP000756860"/>
    </source>
</evidence>
<reference evidence="1 2" key="1">
    <citation type="submission" date="2021-05" db="EMBL/GenBank/DDBJ databases">
        <title>The draft genome of Geobacter luticola JCM 17780.</title>
        <authorList>
            <person name="Xu Z."/>
            <person name="Masuda Y."/>
            <person name="Itoh H."/>
            <person name="Senoo K."/>
        </authorList>
    </citation>
    <scope>NUCLEOTIDE SEQUENCE [LARGE SCALE GENOMIC DNA]</scope>
    <source>
        <strain evidence="1 2">JCM 17780</strain>
    </source>
</reference>
<proteinExistence type="predicted"/>
<evidence type="ECO:0000313" key="1">
    <source>
        <dbReference type="EMBL" id="MBT0652773.1"/>
    </source>
</evidence>